<keyword evidence="3" id="KW-0963">Cytoplasm</keyword>
<feature type="region of interest" description="Disordered" evidence="5">
    <location>
        <begin position="109"/>
        <end position="128"/>
    </location>
</feature>
<accession>A0A1V6PEI3</accession>
<evidence type="ECO:0000256" key="5">
    <source>
        <dbReference type="SAM" id="MobiDB-lite"/>
    </source>
</evidence>
<dbReference type="GO" id="GO:0005634">
    <property type="term" value="C:nucleus"/>
    <property type="evidence" value="ECO:0007669"/>
    <property type="project" value="UniProtKB-SubCell"/>
</dbReference>
<dbReference type="OrthoDB" id="7344096at2759"/>
<dbReference type="InterPro" id="IPR000048">
    <property type="entry name" value="IQ_motif_EF-hand-BS"/>
</dbReference>
<keyword evidence="7" id="KW-1185">Reference proteome</keyword>
<dbReference type="AlphaFoldDB" id="A0A1V6PEI3"/>
<feature type="region of interest" description="Disordered" evidence="5">
    <location>
        <begin position="243"/>
        <end position="309"/>
    </location>
</feature>
<dbReference type="InterPro" id="IPR044159">
    <property type="entry name" value="IQM"/>
</dbReference>
<dbReference type="GO" id="GO:0005737">
    <property type="term" value="C:cytoplasm"/>
    <property type="evidence" value="ECO:0007669"/>
    <property type="project" value="UniProtKB-SubCell"/>
</dbReference>
<dbReference type="EMBL" id="MDYL01000007">
    <property type="protein sequence ID" value="OQD75414.1"/>
    <property type="molecule type" value="Genomic_DNA"/>
</dbReference>
<evidence type="ECO:0000256" key="4">
    <source>
        <dbReference type="ARBA" id="ARBA00023242"/>
    </source>
</evidence>
<comment type="subcellular location">
    <subcellularLocation>
        <location evidence="2">Cytoplasm</location>
    </subcellularLocation>
    <subcellularLocation>
        <location evidence="1">Nucleus</location>
    </subcellularLocation>
</comment>
<dbReference type="OMA" id="WIFVADP"/>
<dbReference type="Pfam" id="PF00612">
    <property type="entry name" value="IQ"/>
    <property type="match status" value="1"/>
</dbReference>
<feature type="compositionally biased region" description="Basic and acidic residues" evidence="5">
    <location>
        <begin position="280"/>
        <end position="309"/>
    </location>
</feature>
<evidence type="ECO:0000256" key="3">
    <source>
        <dbReference type="ARBA" id="ARBA00022490"/>
    </source>
</evidence>
<feature type="compositionally biased region" description="Low complexity" evidence="5">
    <location>
        <begin position="261"/>
        <end position="278"/>
    </location>
</feature>
<dbReference type="PANTHER" id="PTHR31250:SF27">
    <property type="entry name" value="IQ DOMAIN-CONTAINING PROTEIN IQM5"/>
    <property type="match status" value="1"/>
</dbReference>
<gene>
    <name evidence="6" type="ORF">PENDEC_c007G06291</name>
</gene>
<protein>
    <recommendedName>
        <fullName evidence="8">IQ calmodulin-binding motif protein</fullName>
    </recommendedName>
</protein>
<organism evidence="6 7">
    <name type="scientific">Penicillium decumbens</name>
    <dbReference type="NCBI Taxonomy" id="69771"/>
    <lineage>
        <taxon>Eukaryota</taxon>
        <taxon>Fungi</taxon>
        <taxon>Dikarya</taxon>
        <taxon>Ascomycota</taxon>
        <taxon>Pezizomycotina</taxon>
        <taxon>Eurotiomycetes</taxon>
        <taxon>Eurotiomycetidae</taxon>
        <taxon>Eurotiales</taxon>
        <taxon>Aspergillaceae</taxon>
        <taxon>Penicillium</taxon>
    </lineage>
</organism>
<evidence type="ECO:0000256" key="2">
    <source>
        <dbReference type="ARBA" id="ARBA00004496"/>
    </source>
</evidence>
<evidence type="ECO:0000313" key="6">
    <source>
        <dbReference type="EMBL" id="OQD75414.1"/>
    </source>
</evidence>
<proteinExistence type="predicted"/>
<name>A0A1V6PEI3_PENDC</name>
<evidence type="ECO:0000313" key="7">
    <source>
        <dbReference type="Proteomes" id="UP000191522"/>
    </source>
</evidence>
<dbReference type="PROSITE" id="PS50096">
    <property type="entry name" value="IQ"/>
    <property type="match status" value="1"/>
</dbReference>
<keyword evidence="4" id="KW-0539">Nucleus</keyword>
<dbReference type="PANTHER" id="PTHR31250">
    <property type="entry name" value="IQ DOMAIN-CONTAINING PROTEIN IQM3"/>
    <property type="match status" value="1"/>
</dbReference>
<feature type="compositionally biased region" description="Basic and acidic residues" evidence="5">
    <location>
        <begin position="109"/>
        <end position="122"/>
    </location>
</feature>
<sequence length="456" mass="52084">MNWTVPTCDRDPPTDTGDMAVPHDPDDVTFGSDPERAARTIQRYYRGYRTRRELRGLGLRRLEPTPPPREYQQDASKGYISHSVDTSFSPARQNWHRAVNVAMQASVDDDRTADTNHADQKKAGSHSEILHETAPKMMDLEYFLEMVDAKHRHGSNLRAYHTLWKNSPTSQNFFYWLDQGEGKDVDLPQRPRERLEKEQVRYLSPEERYNYLVKIDSTGRFRWANNDELVDTDDNRYRDSLHGVVPVEDDTPGFKGNSILESTPSEPESTSSPSSPSPGHTEHTVEENHEKQIHSTQGDHELRESVKEPARAKPAAIYDRFARSLSFEKGMWIFVADASFRIYVGIKEPGTFQHSSFLRGGRISAAGMLKIRNGQLRSLAPLSGHYRPHVANFRAFHHHLRQRGVDLSRVSISKSYAVLAGIEGYALTKRKMHAMHDKLDATKEKIHMRHPHAADA</sequence>
<dbReference type="STRING" id="69771.A0A1V6PEI3"/>
<evidence type="ECO:0000256" key="1">
    <source>
        <dbReference type="ARBA" id="ARBA00004123"/>
    </source>
</evidence>
<dbReference type="Proteomes" id="UP000191522">
    <property type="component" value="Unassembled WGS sequence"/>
</dbReference>
<reference evidence="7" key="1">
    <citation type="journal article" date="2017" name="Nat. Microbiol.">
        <title>Global analysis of biosynthetic gene clusters reveals vast potential of secondary metabolite production in Penicillium species.</title>
        <authorList>
            <person name="Nielsen J.C."/>
            <person name="Grijseels S."/>
            <person name="Prigent S."/>
            <person name="Ji B."/>
            <person name="Dainat J."/>
            <person name="Nielsen K.F."/>
            <person name="Frisvad J.C."/>
            <person name="Workman M."/>
            <person name="Nielsen J."/>
        </authorList>
    </citation>
    <scope>NUCLEOTIDE SEQUENCE [LARGE SCALE GENOMIC DNA]</scope>
    <source>
        <strain evidence="7">IBT 11843</strain>
    </source>
</reference>
<comment type="caution">
    <text evidence="6">The sequence shown here is derived from an EMBL/GenBank/DDBJ whole genome shotgun (WGS) entry which is preliminary data.</text>
</comment>
<evidence type="ECO:0008006" key="8">
    <source>
        <dbReference type="Google" id="ProtNLM"/>
    </source>
</evidence>